<dbReference type="AlphaFoldDB" id="A0A8H3E4A4"/>
<proteinExistence type="predicted"/>
<evidence type="ECO:0000313" key="1">
    <source>
        <dbReference type="EMBL" id="CAE7202270.1"/>
    </source>
</evidence>
<accession>A0A8H3E4A4</accession>
<reference evidence="1" key="1">
    <citation type="submission" date="2021-01" db="EMBL/GenBank/DDBJ databases">
        <authorList>
            <person name="Kaushik A."/>
        </authorList>
    </citation>
    <scope>NUCLEOTIDE SEQUENCE</scope>
    <source>
        <strain evidence="1">AG5</strain>
    </source>
</reference>
<dbReference type="Proteomes" id="UP000663827">
    <property type="component" value="Unassembled WGS sequence"/>
</dbReference>
<comment type="caution">
    <text evidence="1">The sequence shown here is derived from an EMBL/GenBank/DDBJ whole genome shotgun (WGS) entry which is preliminary data.</text>
</comment>
<evidence type="ECO:0000313" key="2">
    <source>
        <dbReference type="Proteomes" id="UP000663827"/>
    </source>
</evidence>
<dbReference type="EMBL" id="CAJNJQ010003631">
    <property type="protein sequence ID" value="CAE7202270.1"/>
    <property type="molecule type" value="Genomic_DNA"/>
</dbReference>
<organism evidence="1 2">
    <name type="scientific">Rhizoctonia solani</name>
    <dbReference type="NCBI Taxonomy" id="456999"/>
    <lineage>
        <taxon>Eukaryota</taxon>
        <taxon>Fungi</taxon>
        <taxon>Dikarya</taxon>
        <taxon>Basidiomycota</taxon>
        <taxon>Agaricomycotina</taxon>
        <taxon>Agaricomycetes</taxon>
        <taxon>Cantharellales</taxon>
        <taxon>Ceratobasidiaceae</taxon>
        <taxon>Rhizoctonia</taxon>
    </lineage>
</organism>
<gene>
    <name evidence="1" type="ORF">RDB_LOCUS139875</name>
</gene>
<protein>
    <submittedName>
        <fullName evidence="1">Uncharacterized protein</fullName>
    </submittedName>
</protein>
<sequence>MRQLLLKNPDSAPLLILQPKLTHNWKVCYCSNFLRLPYELVHEGDSIQWKETGYPNIEGSSIVAHFAATSPDERARSFNNGAVFTKALCNIDPKVGMSVRGIAKELQGAINTIMAIDKKNIQHPKIYCSQKTENPHFFKALGLFAPQDSDSSVGGDSDSNA</sequence>
<name>A0A8H3E4A4_9AGAM</name>